<evidence type="ECO:0000313" key="23">
    <source>
        <dbReference type="Proteomes" id="UP000593561"/>
    </source>
</evidence>
<evidence type="ECO:0000256" key="9">
    <source>
        <dbReference type="ARBA" id="ARBA00022737"/>
    </source>
</evidence>
<evidence type="ECO:0000256" key="18">
    <source>
        <dbReference type="ARBA" id="ARBA00048679"/>
    </source>
</evidence>
<reference evidence="22 23" key="1">
    <citation type="journal article" date="2019" name="Genome Biol. Evol.">
        <title>Insights into the evolution of the New World diploid cottons (Gossypium, subgenus Houzingenia) based on genome sequencing.</title>
        <authorList>
            <person name="Grover C.E."/>
            <person name="Arick M.A. 2nd"/>
            <person name="Thrash A."/>
            <person name="Conover J.L."/>
            <person name="Sanders W.S."/>
            <person name="Peterson D.G."/>
            <person name="Frelichowski J.E."/>
            <person name="Scheffler J.A."/>
            <person name="Scheffler B.E."/>
            <person name="Wendel J.F."/>
        </authorList>
    </citation>
    <scope>NUCLEOTIDE SEQUENCE [LARGE SCALE GENOMIC DNA]</scope>
    <source>
        <strain evidence="22">27</strain>
        <tissue evidence="22">Leaf</tissue>
    </source>
</reference>
<evidence type="ECO:0000256" key="20">
    <source>
        <dbReference type="SAM" id="Phobius"/>
    </source>
</evidence>
<dbReference type="Gene3D" id="3.80.10.10">
    <property type="entry name" value="Ribonuclease Inhibitor"/>
    <property type="match status" value="1"/>
</dbReference>
<dbReference type="Gene3D" id="1.10.510.10">
    <property type="entry name" value="Transferase(Phosphotransferase) domain 1"/>
    <property type="match status" value="1"/>
</dbReference>
<accession>A0A7J8QW46</accession>
<dbReference type="InterPro" id="IPR013210">
    <property type="entry name" value="LRR_N_plant-typ"/>
</dbReference>
<keyword evidence="5" id="KW-0433">Leucine-rich repeat</keyword>
<keyword evidence="16" id="KW-0325">Glycoprotein</keyword>
<evidence type="ECO:0000256" key="7">
    <source>
        <dbReference type="ARBA" id="ARBA00022692"/>
    </source>
</evidence>
<dbReference type="InterPro" id="IPR001611">
    <property type="entry name" value="Leu-rich_rpt"/>
</dbReference>
<dbReference type="InterPro" id="IPR032675">
    <property type="entry name" value="LRR_dom_sf"/>
</dbReference>
<dbReference type="InterPro" id="IPR011009">
    <property type="entry name" value="Kinase-like_dom_sf"/>
</dbReference>
<dbReference type="InterPro" id="IPR001245">
    <property type="entry name" value="Ser-Thr/Tyr_kinase_cat_dom"/>
</dbReference>
<evidence type="ECO:0000256" key="12">
    <source>
        <dbReference type="ARBA" id="ARBA00022840"/>
    </source>
</evidence>
<comment type="catalytic activity">
    <reaction evidence="17">
        <text>L-threonyl-[protein] + ATP = O-phospho-L-threonyl-[protein] + ADP + H(+)</text>
        <dbReference type="Rhea" id="RHEA:46608"/>
        <dbReference type="Rhea" id="RHEA-COMP:11060"/>
        <dbReference type="Rhea" id="RHEA-COMP:11605"/>
        <dbReference type="ChEBI" id="CHEBI:15378"/>
        <dbReference type="ChEBI" id="CHEBI:30013"/>
        <dbReference type="ChEBI" id="CHEBI:30616"/>
        <dbReference type="ChEBI" id="CHEBI:61977"/>
        <dbReference type="ChEBI" id="CHEBI:456216"/>
        <dbReference type="EC" id="2.7.11.1"/>
    </reaction>
</comment>
<dbReference type="EC" id="2.7.11.1" evidence="3"/>
<evidence type="ECO:0000256" key="19">
    <source>
        <dbReference type="PROSITE-ProRule" id="PRU10141"/>
    </source>
</evidence>
<feature type="non-terminal residue" evidence="22">
    <location>
        <position position="549"/>
    </location>
</feature>
<evidence type="ECO:0000256" key="13">
    <source>
        <dbReference type="ARBA" id="ARBA00022989"/>
    </source>
</evidence>
<feature type="non-terminal residue" evidence="22">
    <location>
        <position position="1"/>
    </location>
</feature>
<comment type="catalytic activity">
    <reaction evidence="18">
        <text>L-seryl-[protein] + ATP = O-phospho-L-seryl-[protein] + ADP + H(+)</text>
        <dbReference type="Rhea" id="RHEA:17989"/>
        <dbReference type="Rhea" id="RHEA-COMP:9863"/>
        <dbReference type="Rhea" id="RHEA-COMP:11604"/>
        <dbReference type="ChEBI" id="CHEBI:15378"/>
        <dbReference type="ChEBI" id="CHEBI:29999"/>
        <dbReference type="ChEBI" id="CHEBI:30616"/>
        <dbReference type="ChEBI" id="CHEBI:83421"/>
        <dbReference type="ChEBI" id="CHEBI:456216"/>
        <dbReference type="EC" id="2.7.11.1"/>
    </reaction>
</comment>
<dbReference type="PANTHER" id="PTHR48006:SF102">
    <property type="entry name" value="LEUCINE-RICH REPEAT-CONTAINING PROTEIN DDB_G0281931-RELATED"/>
    <property type="match status" value="1"/>
</dbReference>
<dbReference type="FunFam" id="1.10.510.10:FF:000016">
    <property type="entry name" value="Somatic embryogenesis receptor-like kinase 1"/>
    <property type="match status" value="1"/>
</dbReference>
<proteinExistence type="inferred from homology"/>
<evidence type="ECO:0000313" key="22">
    <source>
        <dbReference type="EMBL" id="MBA0605725.1"/>
    </source>
</evidence>
<keyword evidence="23" id="KW-1185">Reference proteome</keyword>
<protein>
    <recommendedName>
        <fullName evidence="3">non-specific serine/threonine protein kinase</fullName>
        <ecNumber evidence="3">2.7.11.1</ecNumber>
    </recommendedName>
</protein>
<evidence type="ECO:0000256" key="2">
    <source>
        <dbReference type="ARBA" id="ARBA00008684"/>
    </source>
</evidence>
<evidence type="ECO:0000256" key="15">
    <source>
        <dbReference type="ARBA" id="ARBA00023170"/>
    </source>
</evidence>
<dbReference type="InterPro" id="IPR000719">
    <property type="entry name" value="Prot_kinase_dom"/>
</dbReference>
<dbReference type="InterPro" id="IPR051824">
    <property type="entry name" value="LRR_Rcpt-Like_S/T_Kinase"/>
</dbReference>
<evidence type="ECO:0000259" key="21">
    <source>
        <dbReference type="PROSITE" id="PS50011"/>
    </source>
</evidence>
<evidence type="ECO:0000256" key="17">
    <source>
        <dbReference type="ARBA" id="ARBA00047899"/>
    </source>
</evidence>
<dbReference type="GO" id="GO:0016020">
    <property type="term" value="C:membrane"/>
    <property type="evidence" value="ECO:0007669"/>
    <property type="project" value="UniProtKB-SubCell"/>
</dbReference>
<dbReference type="Gene3D" id="3.30.200.20">
    <property type="entry name" value="Phosphorylase Kinase, domain 1"/>
    <property type="match status" value="1"/>
</dbReference>
<keyword evidence="6" id="KW-0808">Transferase</keyword>
<keyword evidence="8" id="KW-0732">Signal</keyword>
<dbReference type="PROSITE" id="PS00108">
    <property type="entry name" value="PROTEIN_KINASE_ST"/>
    <property type="match status" value="1"/>
</dbReference>
<keyword evidence="10 19" id="KW-0547">Nucleotide-binding</keyword>
<keyword evidence="12 19" id="KW-0067">ATP-binding</keyword>
<feature type="domain" description="Protein kinase" evidence="21">
    <location>
        <begin position="214"/>
        <end position="504"/>
    </location>
</feature>
<organism evidence="22 23">
    <name type="scientific">Gossypium davidsonii</name>
    <name type="common">Davidson's cotton</name>
    <name type="synonym">Gossypium klotzschianum subsp. davidsonii</name>
    <dbReference type="NCBI Taxonomy" id="34287"/>
    <lineage>
        <taxon>Eukaryota</taxon>
        <taxon>Viridiplantae</taxon>
        <taxon>Streptophyta</taxon>
        <taxon>Embryophyta</taxon>
        <taxon>Tracheophyta</taxon>
        <taxon>Spermatophyta</taxon>
        <taxon>Magnoliopsida</taxon>
        <taxon>eudicotyledons</taxon>
        <taxon>Gunneridae</taxon>
        <taxon>Pentapetalae</taxon>
        <taxon>rosids</taxon>
        <taxon>malvids</taxon>
        <taxon>Malvales</taxon>
        <taxon>Malvaceae</taxon>
        <taxon>Malvoideae</taxon>
        <taxon>Gossypium</taxon>
    </lineage>
</organism>
<dbReference type="AlphaFoldDB" id="A0A7J8QW46"/>
<evidence type="ECO:0000256" key="5">
    <source>
        <dbReference type="ARBA" id="ARBA00022614"/>
    </source>
</evidence>
<dbReference type="GO" id="GO:0005524">
    <property type="term" value="F:ATP binding"/>
    <property type="evidence" value="ECO:0007669"/>
    <property type="project" value="UniProtKB-UniRule"/>
</dbReference>
<dbReference type="InterPro" id="IPR008271">
    <property type="entry name" value="Ser/Thr_kinase_AS"/>
</dbReference>
<name>A0A7J8QW46_GOSDV</name>
<keyword evidence="7 20" id="KW-0812">Transmembrane</keyword>
<gene>
    <name evidence="22" type="ORF">Godav_018267</name>
</gene>
<dbReference type="GO" id="GO:0004674">
    <property type="term" value="F:protein serine/threonine kinase activity"/>
    <property type="evidence" value="ECO:0007669"/>
    <property type="project" value="UniProtKB-KW"/>
</dbReference>
<comment type="subcellular location">
    <subcellularLocation>
        <location evidence="1">Membrane</location>
        <topology evidence="1">Single-pass type I membrane protein</topology>
    </subcellularLocation>
</comment>
<dbReference type="EMBL" id="JABFAC010000001">
    <property type="protein sequence ID" value="MBA0605725.1"/>
    <property type="molecule type" value="Genomic_DNA"/>
</dbReference>
<dbReference type="FunFam" id="3.80.10.10:FF:000129">
    <property type="entry name" value="Leucine-rich repeat receptor-like kinase"/>
    <property type="match status" value="1"/>
</dbReference>
<keyword evidence="14 20" id="KW-0472">Membrane</keyword>
<dbReference type="SMART" id="SM00220">
    <property type="entry name" value="S_TKc"/>
    <property type="match status" value="1"/>
</dbReference>
<keyword evidence="11" id="KW-0418">Kinase</keyword>
<keyword evidence="13 20" id="KW-1133">Transmembrane helix</keyword>
<dbReference type="InterPro" id="IPR017441">
    <property type="entry name" value="Protein_kinase_ATP_BS"/>
</dbReference>
<keyword evidence="9" id="KW-0677">Repeat</keyword>
<dbReference type="PROSITE" id="PS50011">
    <property type="entry name" value="PROTEIN_KINASE_DOM"/>
    <property type="match status" value="1"/>
</dbReference>
<evidence type="ECO:0000256" key="14">
    <source>
        <dbReference type="ARBA" id="ARBA00023136"/>
    </source>
</evidence>
<feature type="binding site" evidence="19">
    <location>
        <position position="242"/>
    </location>
    <ligand>
        <name>ATP</name>
        <dbReference type="ChEBI" id="CHEBI:30616"/>
    </ligand>
</feature>
<sequence length="549" mass="61492">NALIEFLKVLNDSNGRITDWNDNLVSPCFSWSHVTCRNGNVISLNLASNGFSGTLSPSIKKLKFLVNLELQNNNLSGLLPDFLGEMAHLEILNLANNKFSGSIPENWGQLSHLKNLFNGTHLACGSSLEQPCVSTSTFPVSTSRSKIRIVVTSASCGALILLSLGAFFVSRYYQAHKFKRDVFVDVIGEDDLKISFGQIRRFSWREIQLATDNFNEANIIGQGGFGRVYKGVLSDNTKVAVKRLADYYSPGGEAAFQREVQLISVAVHKNLLRLIGFCTTSSERILVYPFMQNLSVAYQLRDLKPGSKGLDWPMRKRIAFGAAHGLEYLHEHCNPKIIHRDLKAANILLDDNFEAVLGDFGLAKLVDTKLTHVTTQVRGTMGHIAPEYLSTGKSSEKTDVFGYGIMLLELVTGQRAVDFARLEEEEDVLLLDHSIEPVAFVRIVYEQIKKLLRENRVDDIVDGNLKIYDAKEVETIVRVALLCTQSSPEDRPTMAEVVKMLDGVGLAVRWAEWEELEQVRNQEFMRFSHQFTWGEDSTVDQEAIQLSRA</sequence>
<evidence type="ECO:0000256" key="16">
    <source>
        <dbReference type="ARBA" id="ARBA00023180"/>
    </source>
</evidence>
<dbReference type="Pfam" id="PF00560">
    <property type="entry name" value="LRR_1"/>
    <property type="match status" value="3"/>
</dbReference>
<dbReference type="Pfam" id="PF08263">
    <property type="entry name" value="LRRNT_2"/>
    <property type="match status" value="1"/>
</dbReference>
<evidence type="ECO:0000256" key="10">
    <source>
        <dbReference type="ARBA" id="ARBA00022741"/>
    </source>
</evidence>
<evidence type="ECO:0000256" key="11">
    <source>
        <dbReference type="ARBA" id="ARBA00022777"/>
    </source>
</evidence>
<comment type="caution">
    <text evidence="22">The sequence shown here is derived from an EMBL/GenBank/DDBJ whole genome shotgun (WGS) entry which is preliminary data.</text>
</comment>
<dbReference type="PANTHER" id="PTHR48006">
    <property type="entry name" value="LEUCINE-RICH REPEAT-CONTAINING PROTEIN DDB_G0281931-RELATED"/>
    <property type="match status" value="1"/>
</dbReference>
<evidence type="ECO:0000256" key="6">
    <source>
        <dbReference type="ARBA" id="ARBA00022679"/>
    </source>
</evidence>
<dbReference type="SUPFAM" id="SSF52058">
    <property type="entry name" value="L domain-like"/>
    <property type="match status" value="1"/>
</dbReference>
<evidence type="ECO:0000256" key="4">
    <source>
        <dbReference type="ARBA" id="ARBA00022527"/>
    </source>
</evidence>
<evidence type="ECO:0000256" key="1">
    <source>
        <dbReference type="ARBA" id="ARBA00004479"/>
    </source>
</evidence>
<evidence type="ECO:0000256" key="8">
    <source>
        <dbReference type="ARBA" id="ARBA00022729"/>
    </source>
</evidence>
<dbReference type="Pfam" id="PF07714">
    <property type="entry name" value="PK_Tyr_Ser-Thr"/>
    <property type="match status" value="1"/>
</dbReference>
<dbReference type="SUPFAM" id="SSF56112">
    <property type="entry name" value="Protein kinase-like (PK-like)"/>
    <property type="match status" value="1"/>
</dbReference>
<dbReference type="PROSITE" id="PS00107">
    <property type="entry name" value="PROTEIN_KINASE_ATP"/>
    <property type="match status" value="1"/>
</dbReference>
<evidence type="ECO:0000256" key="3">
    <source>
        <dbReference type="ARBA" id="ARBA00012513"/>
    </source>
</evidence>
<comment type="similarity">
    <text evidence="2">Belongs to the protein kinase superfamily. Ser/Thr protein kinase family.</text>
</comment>
<keyword evidence="15" id="KW-0675">Receptor</keyword>
<feature type="transmembrane region" description="Helical" evidence="20">
    <location>
        <begin position="149"/>
        <end position="170"/>
    </location>
</feature>
<dbReference type="Proteomes" id="UP000593561">
    <property type="component" value="Unassembled WGS sequence"/>
</dbReference>
<keyword evidence="4" id="KW-0723">Serine/threonine-protein kinase</keyword>
<dbReference type="FunFam" id="3.30.200.20:FF:000015">
    <property type="entry name" value="Somatic embryogenesis receptor kinase 1"/>
    <property type="match status" value="1"/>
</dbReference>